<dbReference type="InterPro" id="IPR046489">
    <property type="entry name" value="DUF6582"/>
</dbReference>
<organism evidence="1 2">
    <name type="scientific">Actinoplanes nipponensis</name>
    <dbReference type="NCBI Taxonomy" id="135950"/>
    <lineage>
        <taxon>Bacteria</taxon>
        <taxon>Bacillati</taxon>
        <taxon>Actinomycetota</taxon>
        <taxon>Actinomycetes</taxon>
        <taxon>Micromonosporales</taxon>
        <taxon>Micromonosporaceae</taxon>
        <taxon>Actinoplanes</taxon>
    </lineage>
</organism>
<accession>A0A919JJB5</accession>
<comment type="caution">
    <text evidence="1">The sequence shown here is derived from an EMBL/GenBank/DDBJ whole genome shotgun (WGS) entry which is preliminary data.</text>
</comment>
<dbReference type="AlphaFoldDB" id="A0A919JJB5"/>
<protein>
    <submittedName>
        <fullName evidence="1">Uncharacterized protein</fullName>
    </submittedName>
</protein>
<dbReference type="EMBL" id="BOMQ01000063">
    <property type="protein sequence ID" value="GIE51808.1"/>
    <property type="molecule type" value="Genomic_DNA"/>
</dbReference>
<gene>
    <name evidence="1" type="ORF">Ani05nite_53420</name>
</gene>
<evidence type="ECO:0000313" key="1">
    <source>
        <dbReference type="EMBL" id="GIE51808.1"/>
    </source>
</evidence>
<dbReference type="Pfam" id="PF20223">
    <property type="entry name" value="DUF6582"/>
    <property type="match status" value="1"/>
</dbReference>
<evidence type="ECO:0000313" key="2">
    <source>
        <dbReference type="Proteomes" id="UP000647172"/>
    </source>
</evidence>
<reference evidence="1" key="1">
    <citation type="submission" date="2021-01" db="EMBL/GenBank/DDBJ databases">
        <title>Whole genome shotgun sequence of Actinoplanes nipponensis NBRC 14063.</title>
        <authorList>
            <person name="Komaki H."/>
            <person name="Tamura T."/>
        </authorList>
    </citation>
    <scope>NUCLEOTIDE SEQUENCE</scope>
    <source>
        <strain evidence="1">NBRC 14063</strain>
    </source>
</reference>
<dbReference type="Proteomes" id="UP000647172">
    <property type="component" value="Unassembled WGS sequence"/>
</dbReference>
<sequence length="89" mass="10066">MAKTWKPVDEHGALSAADRKELPDSAYAFPGKRKEPLTDADHVRNAMARFNQTKGVTDAERDQAFENIKAAAAHYKIEMTERSWREFGS</sequence>
<name>A0A919JJB5_9ACTN</name>
<proteinExistence type="predicted"/>
<keyword evidence="2" id="KW-1185">Reference proteome</keyword>
<dbReference type="RefSeq" id="WP_203772698.1">
    <property type="nucleotide sequence ID" value="NZ_BAAAYJ010000108.1"/>
</dbReference>